<dbReference type="InterPro" id="IPR010982">
    <property type="entry name" value="Lambda_DNA-bd_dom_sf"/>
</dbReference>
<dbReference type="Gene3D" id="1.10.260.40">
    <property type="entry name" value="lambda repressor-like DNA-binding domains"/>
    <property type="match status" value="1"/>
</dbReference>
<dbReference type="PROSITE" id="PS50943">
    <property type="entry name" value="HTH_CROC1"/>
    <property type="match status" value="1"/>
</dbReference>
<comment type="caution">
    <text evidence="2">The sequence shown here is derived from an EMBL/GenBank/DDBJ whole genome shotgun (WGS) entry which is preliminary data.</text>
</comment>
<accession>A0ABU9FFL4</accession>
<protein>
    <submittedName>
        <fullName evidence="2">Helix-turn-helix transcriptional regulator</fullName>
    </submittedName>
</protein>
<dbReference type="Proteomes" id="UP001385848">
    <property type="component" value="Unassembled WGS sequence"/>
</dbReference>
<dbReference type="SMART" id="SM00530">
    <property type="entry name" value="HTH_XRE"/>
    <property type="match status" value="1"/>
</dbReference>
<reference evidence="2 3" key="1">
    <citation type="submission" date="2024-04" db="EMBL/GenBank/DDBJ databases">
        <title>Three lactobacilli isolated from voided urine samples from females with type 2 diabetes.</title>
        <authorList>
            <person name="Kula A."/>
            <person name="Stegman N."/>
            <person name="Putonti C."/>
        </authorList>
    </citation>
    <scope>NUCLEOTIDE SEQUENCE [LARGE SCALE GENOMIC DNA]</scope>
    <source>
        <strain evidence="2 3">1855</strain>
    </source>
</reference>
<gene>
    <name evidence="2" type="ORF">AAC431_00295</name>
</gene>
<dbReference type="InterPro" id="IPR001387">
    <property type="entry name" value="Cro/C1-type_HTH"/>
</dbReference>
<evidence type="ECO:0000313" key="2">
    <source>
        <dbReference type="EMBL" id="MEL0564364.1"/>
    </source>
</evidence>
<dbReference type="SUPFAM" id="SSF47413">
    <property type="entry name" value="lambda repressor-like DNA-binding domains"/>
    <property type="match status" value="1"/>
</dbReference>
<organism evidence="2 3">
    <name type="scientific">Lactobacillus jensenii</name>
    <dbReference type="NCBI Taxonomy" id="109790"/>
    <lineage>
        <taxon>Bacteria</taxon>
        <taxon>Bacillati</taxon>
        <taxon>Bacillota</taxon>
        <taxon>Bacilli</taxon>
        <taxon>Lactobacillales</taxon>
        <taxon>Lactobacillaceae</taxon>
        <taxon>Lactobacillus</taxon>
    </lineage>
</organism>
<proteinExistence type="predicted"/>
<dbReference type="CDD" id="cd00093">
    <property type="entry name" value="HTH_XRE"/>
    <property type="match status" value="1"/>
</dbReference>
<name>A0ABU9FFL4_LACJE</name>
<keyword evidence="3" id="KW-1185">Reference proteome</keyword>
<feature type="domain" description="HTH cro/C1-type" evidence="1">
    <location>
        <begin position="12"/>
        <end position="64"/>
    </location>
</feature>
<sequence>MESNAENIYFRIKIKARQQGLSLPQLAIKAGIGEKSIYRWKKIMPSIDSLMKVANVLNVPVSVLINGTEESKDEINIKKADLSDDSTLFTFQGKEIPKSDLEIIRRLLKGGNE</sequence>
<evidence type="ECO:0000259" key="1">
    <source>
        <dbReference type="PROSITE" id="PS50943"/>
    </source>
</evidence>
<dbReference type="EMBL" id="JBBVUL010000001">
    <property type="protein sequence ID" value="MEL0564364.1"/>
    <property type="molecule type" value="Genomic_DNA"/>
</dbReference>
<evidence type="ECO:0000313" key="3">
    <source>
        <dbReference type="Proteomes" id="UP001385848"/>
    </source>
</evidence>
<dbReference type="RefSeq" id="WP_265678350.1">
    <property type="nucleotide sequence ID" value="NZ_JAVTXQ010000011.1"/>
</dbReference>